<proteinExistence type="predicted"/>
<dbReference type="PANTHER" id="PTHR13622">
    <property type="entry name" value="THIAMIN PYROPHOSPHOKINASE"/>
    <property type="match status" value="1"/>
</dbReference>
<dbReference type="SUPFAM" id="SSF55811">
    <property type="entry name" value="Nudix"/>
    <property type="match status" value="1"/>
</dbReference>
<dbReference type="GO" id="GO:0044715">
    <property type="term" value="F:8-oxo-dGDP phosphatase activity"/>
    <property type="evidence" value="ECO:0007669"/>
    <property type="project" value="TreeGrafter"/>
</dbReference>
<dbReference type="InterPro" id="IPR015797">
    <property type="entry name" value="NUDIX_hydrolase-like_dom_sf"/>
</dbReference>
<evidence type="ECO:0000259" key="1">
    <source>
        <dbReference type="PROSITE" id="PS51462"/>
    </source>
</evidence>
<feature type="domain" description="Nudix hydrolase" evidence="1">
    <location>
        <begin position="107"/>
        <end position="258"/>
    </location>
</feature>
<organism evidence="2 3">
    <name type="scientific">Thalassospira mesophila</name>
    <dbReference type="NCBI Taxonomy" id="1293891"/>
    <lineage>
        <taxon>Bacteria</taxon>
        <taxon>Pseudomonadati</taxon>
        <taxon>Pseudomonadota</taxon>
        <taxon>Alphaproteobacteria</taxon>
        <taxon>Rhodospirillales</taxon>
        <taxon>Thalassospiraceae</taxon>
        <taxon>Thalassospira</taxon>
    </lineage>
</organism>
<evidence type="ECO:0000313" key="3">
    <source>
        <dbReference type="Proteomes" id="UP000193391"/>
    </source>
</evidence>
<dbReference type="STRING" id="1293891.TMES_04135"/>
<dbReference type="Pfam" id="PF15916">
    <property type="entry name" value="DUF4743"/>
    <property type="match status" value="1"/>
</dbReference>
<dbReference type="EMBL" id="JFKA01000001">
    <property type="protein sequence ID" value="OSQ40856.1"/>
    <property type="molecule type" value="Genomic_DNA"/>
</dbReference>
<gene>
    <name evidence="2" type="ORF">TMES_04135</name>
</gene>
<dbReference type="OrthoDB" id="8438812at2"/>
<reference evidence="2 3" key="1">
    <citation type="submission" date="2014-03" db="EMBL/GenBank/DDBJ databases">
        <title>The draft genome sequence of Thalassospira mesophila JCM 18969.</title>
        <authorList>
            <person name="Lai Q."/>
            <person name="Shao Z."/>
        </authorList>
    </citation>
    <scope>NUCLEOTIDE SEQUENCE [LARGE SCALE GENOMIC DNA]</scope>
    <source>
        <strain evidence="2 3">JCM 18969</strain>
    </source>
</reference>
<sequence length="289" mass="32062">MAYIDHIHACNSAKPEQYVPFCMDGRVIGATRPAFATALLAHPSGHVLRNDTDGSLHLAPEIASRDARSHAFAALIADLHRDGIIKSLHGEKFDVRPTLNDAPLCVMDRSAMSYFGFRSWGVHLNGYVRKADGIYMWVAHRAKTKPTYPGQLDNMVAGGQPTGYSFRQNMIKECAEEANIPEILTKSMLAVGTVSYVHETEKGIKPDVMVNFDLELPADFTPRPVDGEVSHFELRPLADVAEMVRTGFDFKFNCALVIIDFLVRHGVITPDTEPDYAELTIGLHRDIAR</sequence>
<accession>A0A1Y2L4T9</accession>
<dbReference type="InterPro" id="IPR031804">
    <property type="entry name" value="DUF4743"/>
</dbReference>
<dbReference type="AlphaFoldDB" id="A0A1Y2L4T9"/>
<dbReference type="RefSeq" id="WP_085579605.1">
    <property type="nucleotide sequence ID" value="NZ_JFKA01000001.1"/>
</dbReference>
<protein>
    <submittedName>
        <fullName evidence="2">NTP pyrophosphohydrolase</fullName>
    </submittedName>
</protein>
<keyword evidence="3" id="KW-1185">Reference proteome</keyword>
<dbReference type="Proteomes" id="UP000193391">
    <property type="component" value="Unassembled WGS sequence"/>
</dbReference>
<dbReference type="PROSITE" id="PS51462">
    <property type="entry name" value="NUDIX"/>
    <property type="match status" value="1"/>
</dbReference>
<evidence type="ECO:0000313" key="2">
    <source>
        <dbReference type="EMBL" id="OSQ40856.1"/>
    </source>
</evidence>
<comment type="caution">
    <text evidence="2">The sequence shown here is derived from an EMBL/GenBank/DDBJ whole genome shotgun (WGS) entry which is preliminary data.</text>
</comment>
<dbReference type="CDD" id="cd03676">
    <property type="entry name" value="NUDIX_Tnr3_like"/>
    <property type="match status" value="1"/>
</dbReference>
<name>A0A1Y2L4T9_9PROT</name>
<dbReference type="Gene3D" id="3.90.79.10">
    <property type="entry name" value="Nucleoside Triphosphate Pyrophosphohydrolase"/>
    <property type="match status" value="1"/>
</dbReference>
<dbReference type="FunFam" id="3.90.79.10:FF:000019">
    <property type="entry name" value="Thiamin pyrophosphokinase, putative"/>
    <property type="match status" value="1"/>
</dbReference>
<keyword evidence="2" id="KW-0378">Hydrolase</keyword>
<dbReference type="PANTHER" id="PTHR13622:SF8">
    <property type="entry name" value="THIAMIN PYROPHOSPHOKINASE 1"/>
    <property type="match status" value="1"/>
</dbReference>
<dbReference type="InterPro" id="IPR000086">
    <property type="entry name" value="NUDIX_hydrolase_dom"/>
</dbReference>